<organism evidence="11 12">
    <name type="scientific">Mycena rosella</name>
    <name type="common">Pink bonnet</name>
    <name type="synonym">Agaricus rosellus</name>
    <dbReference type="NCBI Taxonomy" id="1033263"/>
    <lineage>
        <taxon>Eukaryota</taxon>
        <taxon>Fungi</taxon>
        <taxon>Dikarya</taxon>
        <taxon>Basidiomycota</taxon>
        <taxon>Agaricomycotina</taxon>
        <taxon>Agaricomycetes</taxon>
        <taxon>Agaricomycetidae</taxon>
        <taxon>Agaricales</taxon>
        <taxon>Marasmiineae</taxon>
        <taxon>Mycenaceae</taxon>
        <taxon>Mycena</taxon>
    </lineage>
</organism>
<dbReference type="GO" id="GO:0020037">
    <property type="term" value="F:heme binding"/>
    <property type="evidence" value="ECO:0007669"/>
    <property type="project" value="InterPro"/>
</dbReference>
<dbReference type="InterPro" id="IPR001128">
    <property type="entry name" value="Cyt_P450"/>
</dbReference>
<keyword evidence="8 10" id="KW-0503">Monooxygenase</keyword>
<evidence type="ECO:0000256" key="8">
    <source>
        <dbReference type="ARBA" id="ARBA00023033"/>
    </source>
</evidence>
<dbReference type="PANTHER" id="PTHR46300">
    <property type="entry name" value="P450, PUTATIVE (EUROFUNG)-RELATED-RELATED"/>
    <property type="match status" value="1"/>
</dbReference>
<evidence type="ECO:0000256" key="5">
    <source>
        <dbReference type="ARBA" id="ARBA00022723"/>
    </source>
</evidence>
<dbReference type="InterPro" id="IPR050364">
    <property type="entry name" value="Cytochrome_P450_fung"/>
</dbReference>
<accession>A0AAD7DKW0</accession>
<dbReference type="InterPro" id="IPR017972">
    <property type="entry name" value="Cyt_P450_CS"/>
</dbReference>
<gene>
    <name evidence="11" type="ORF">B0H17DRAFT_1159539</name>
</gene>
<dbReference type="PRINTS" id="PR00463">
    <property type="entry name" value="EP450I"/>
</dbReference>
<dbReference type="Proteomes" id="UP001221757">
    <property type="component" value="Unassembled WGS sequence"/>
</dbReference>
<evidence type="ECO:0000256" key="1">
    <source>
        <dbReference type="ARBA" id="ARBA00001971"/>
    </source>
</evidence>
<dbReference type="CDD" id="cd11065">
    <property type="entry name" value="CYP64-like"/>
    <property type="match status" value="1"/>
</dbReference>
<dbReference type="GO" id="GO:0004497">
    <property type="term" value="F:monooxygenase activity"/>
    <property type="evidence" value="ECO:0007669"/>
    <property type="project" value="UniProtKB-KW"/>
</dbReference>
<feature type="binding site" description="axial binding residue" evidence="9">
    <location>
        <position position="445"/>
    </location>
    <ligand>
        <name>heme</name>
        <dbReference type="ChEBI" id="CHEBI:30413"/>
    </ligand>
    <ligandPart>
        <name>Fe</name>
        <dbReference type="ChEBI" id="CHEBI:18248"/>
    </ligandPart>
</feature>
<comment type="similarity">
    <text evidence="3 10">Belongs to the cytochrome P450 family.</text>
</comment>
<sequence>MLCLNSINSIWCILGLVTVWFGRRWWRNHSQLPLPPGPKPLPLVGNMFDIPTERQWETYGDWSKKFDSDIIHLNVGGRSIVVLSSMEAIRELFEKRFSLYSDRPRLPMIVELMGWDFGIGVMKYGERSHRKLFHEAFNVAAAKEFQPQERAAAHALLRRILNRPSDIMEHFRHMAAGLIMDVTYGINVNSPGDPYIGLAKEAMHGLSIASVPRLFLVDSIPWLKYIPSWFPGAGFQRKAKQWRKVMRELLEAPFAHTKRNMVQGTAIPSFTSSSLAALESSNSQNTGKQEKETLIKATAANMFAAGADTTVAALGSFALAMLANPGVQAKAQAEIDAVLGSEHLPDFADVDMLPYVSAVVKEVQQWRNVTPLAIPHYLAVDDEYRGYRIPAGTTVIGNTWAILHDEEMYPDPHLFKPERFLLDGKLNPAIQDPETATFGFGRRICPGRHMATSSLMITIASILATMNIKKARDKNGEEIEPSHEYFPGLALLPVPFECSITPRSRKAIEVIEATSGSE</sequence>
<evidence type="ECO:0000256" key="2">
    <source>
        <dbReference type="ARBA" id="ARBA00005179"/>
    </source>
</evidence>
<comment type="pathway">
    <text evidence="2">Secondary metabolite biosynthesis.</text>
</comment>
<dbReference type="GO" id="GO:0005506">
    <property type="term" value="F:iron ion binding"/>
    <property type="evidence" value="ECO:0007669"/>
    <property type="project" value="InterPro"/>
</dbReference>
<dbReference type="Pfam" id="PF00067">
    <property type="entry name" value="p450"/>
    <property type="match status" value="1"/>
</dbReference>
<reference evidence="11" key="1">
    <citation type="submission" date="2023-03" db="EMBL/GenBank/DDBJ databases">
        <title>Massive genome expansion in bonnet fungi (Mycena s.s.) driven by repeated elements and novel gene families across ecological guilds.</title>
        <authorList>
            <consortium name="Lawrence Berkeley National Laboratory"/>
            <person name="Harder C.B."/>
            <person name="Miyauchi S."/>
            <person name="Viragh M."/>
            <person name="Kuo A."/>
            <person name="Thoen E."/>
            <person name="Andreopoulos B."/>
            <person name="Lu D."/>
            <person name="Skrede I."/>
            <person name="Drula E."/>
            <person name="Henrissat B."/>
            <person name="Morin E."/>
            <person name="Kohler A."/>
            <person name="Barry K."/>
            <person name="LaButti K."/>
            <person name="Morin E."/>
            <person name="Salamov A."/>
            <person name="Lipzen A."/>
            <person name="Mereny Z."/>
            <person name="Hegedus B."/>
            <person name="Baldrian P."/>
            <person name="Stursova M."/>
            <person name="Weitz H."/>
            <person name="Taylor A."/>
            <person name="Grigoriev I.V."/>
            <person name="Nagy L.G."/>
            <person name="Martin F."/>
            <person name="Kauserud H."/>
        </authorList>
    </citation>
    <scope>NUCLEOTIDE SEQUENCE</scope>
    <source>
        <strain evidence="11">CBHHK067</strain>
    </source>
</reference>
<dbReference type="EMBL" id="JARKIE010000047">
    <property type="protein sequence ID" value="KAJ7693224.1"/>
    <property type="molecule type" value="Genomic_DNA"/>
</dbReference>
<dbReference type="PROSITE" id="PS00086">
    <property type="entry name" value="CYTOCHROME_P450"/>
    <property type="match status" value="1"/>
</dbReference>
<keyword evidence="12" id="KW-1185">Reference proteome</keyword>
<evidence type="ECO:0000256" key="9">
    <source>
        <dbReference type="PIRSR" id="PIRSR602401-1"/>
    </source>
</evidence>
<keyword evidence="6 10" id="KW-0560">Oxidoreductase</keyword>
<keyword evidence="7 9" id="KW-0408">Iron</keyword>
<evidence type="ECO:0000313" key="12">
    <source>
        <dbReference type="Proteomes" id="UP001221757"/>
    </source>
</evidence>
<comment type="caution">
    <text evidence="11">The sequence shown here is derived from an EMBL/GenBank/DDBJ whole genome shotgun (WGS) entry which is preliminary data.</text>
</comment>
<evidence type="ECO:0000256" key="10">
    <source>
        <dbReference type="RuleBase" id="RU000461"/>
    </source>
</evidence>
<evidence type="ECO:0000256" key="7">
    <source>
        <dbReference type="ARBA" id="ARBA00023004"/>
    </source>
</evidence>
<dbReference type="GO" id="GO:0016705">
    <property type="term" value="F:oxidoreductase activity, acting on paired donors, with incorporation or reduction of molecular oxygen"/>
    <property type="evidence" value="ECO:0007669"/>
    <property type="project" value="InterPro"/>
</dbReference>
<dbReference type="PANTHER" id="PTHR46300:SF7">
    <property type="entry name" value="P450, PUTATIVE (EUROFUNG)-RELATED"/>
    <property type="match status" value="1"/>
</dbReference>
<evidence type="ECO:0000313" key="11">
    <source>
        <dbReference type="EMBL" id="KAJ7693224.1"/>
    </source>
</evidence>
<evidence type="ECO:0000256" key="6">
    <source>
        <dbReference type="ARBA" id="ARBA00023002"/>
    </source>
</evidence>
<proteinExistence type="inferred from homology"/>
<name>A0AAD7DKW0_MYCRO</name>
<comment type="cofactor">
    <cofactor evidence="1 9">
        <name>heme</name>
        <dbReference type="ChEBI" id="CHEBI:30413"/>
    </cofactor>
</comment>
<dbReference type="InterPro" id="IPR002401">
    <property type="entry name" value="Cyt_P450_E_grp-I"/>
</dbReference>
<evidence type="ECO:0000256" key="4">
    <source>
        <dbReference type="ARBA" id="ARBA00022617"/>
    </source>
</evidence>
<keyword evidence="4 9" id="KW-0349">Heme</keyword>
<dbReference type="AlphaFoldDB" id="A0AAD7DKW0"/>
<protein>
    <submittedName>
        <fullName evidence="11">Cytochrome P450</fullName>
    </submittedName>
</protein>
<dbReference type="InterPro" id="IPR036396">
    <property type="entry name" value="Cyt_P450_sf"/>
</dbReference>
<evidence type="ECO:0000256" key="3">
    <source>
        <dbReference type="ARBA" id="ARBA00010617"/>
    </source>
</evidence>
<keyword evidence="5 9" id="KW-0479">Metal-binding</keyword>
<dbReference type="SUPFAM" id="SSF48264">
    <property type="entry name" value="Cytochrome P450"/>
    <property type="match status" value="1"/>
</dbReference>
<dbReference type="Gene3D" id="1.10.630.10">
    <property type="entry name" value="Cytochrome P450"/>
    <property type="match status" value="1"/>
</dbReference>